<evidence type="ECO:0000256" key="1">
    <source>
        <dbReference type="PROSITE-ProRule" id="PRU00473"/>
    </source>
</evidence>
<dbReference type="KEGG" id="saqt:GJV85_08215"/>
<keyword evidence="1" id="KW-0472">Membrane</keyword>
<dbReference type="InterPro" id="IPR006665">
    <property type="entry name" value="OmpA-like"/>
</dbReference>
<organism evidence="3 4">
    <name type="scientific">Sulfurimonas aquatica</name>
    <dbReference type="NCBI Taxonomy" id="2672570"/>
    <lineage>
        <taxon>Bacteria</taxon>
        <taxon>Pseudomonadati</taxon>
        <taxon>Campylobacterota</taxon>
        <taxon>Epsilonproteobacteria</taxon>
        <taxon>Campylobacterales</taxon>
        <taxon>Sulfurimonadaceae</taxon>
        <taxon>Sulfurimonas</taxon>
    </lineage>
</organism>
<name>A0A975GCX9_9BACT</name>
<dbReference type="CDD" id="cd07185">
    <property type="entry name" value="OmpA_C-like"/>
    <property type="match status" value="1"/>
</dbReference>
<proteinExistence type="predicted"/>
<dbReference type="PANTHER" id="PTHR30329:SF21">
    <property type="entry name" value="LIPOPROTEIN YIAD-RELATED"/>
    <property type="match status" value="1"/>
</dbReference>
<feature type="domain" description="OmpA-like" evidence="2">
    <location>
        <begin position="103"/>
        <end position="215"/>
    </location>
</feature>
<gene>
    <name evidence="3" type="ORF">GJV85_08215</name>
</gene>
<evidence type="ECO:0000313" key="4">
    <source>
        <dbReference type="Proteomes" id="UP000671852"/>
    </source>
</evidence>
<dbReference type="PANTHER" id="PTHR30329">
    <property type="entry name" value="STATOR ELEMENT OF FLAGELLAR MOTOR COMPLEX"/>
    <property type="match status" value="1"/>
</dbReference>
<keyword evidence="4" id="KW-1185">Reference proteome</keyword>
<evidence type="ECO:0000313" key="3">
    <source>
        <dbReference type="EMBL" id="QSZ42095.1"/>
    </source>
</evidence>
<dbReference type="Pfam" id="PF00691">
    <property type="entry name" value="OmpA"/>
    <property type="match status" value="1"/>
</dbReference>
<dbReference type="InterPro" id="IPR050330">
    <property type="entry name" value="Bact_OuterMem_StrucFunc"/>
</dbReference>
<dbReference type="GO" id="GO:0016020">
    <property type="term" value="C:membrane"/>
    <property type="evidence" value="ECO:0007669"/>
    <property type="project" value="UniProtKB-UniRule"/>
</dbReference>
<sequence>MKIFFYYFILFFGLSLSADFKYNLDDEYYPYTDVVKRESPKTIIVLAEGEKKDSSITVKNSMSSVVVDKANQVVNILSAKKAPTQPRDISKEEFEKIFTQLSKHIYAKSLKYLIYFKINSSTLESNEKINEIVEYSKNKKDLYIKIIGHSDTKGSLEYKESISRQRAENISKLLIKAGLVYENLSVEWYGDANLAVQTDPGVYEELNRRVEILIR</sequence>
<dbReference type="EMBL" id="CP046072">
    <property type="protein sequence ID" value="QSZ42095.1"/>
    <property type="molecule type" value="Genomic_DNA"/>
</dbReference>
<dbReference type="AlphaFoldDB" id="A0A975GCX9"/>
<accession>A0A975GCX9</accession>
<dbReference type="InterPro" id="IPR036737">
    <property type="entry name" value="OmpA-like_sf"/>
</dbReference>
<protein>
    <submittedName>
        <fullName evidence="3">OmpA family protein</fullName>
    </submittedName>
</protein>
<dbReference type="SUPFAM" id="SSF103088">
    <property type="entry name" value="OmpA-like"/>
    <property type="match status" value="1"/>
</dbReference>
<dbReference type="Gene3D" id="3.30.1330.60">
    <property type="entry name" value="OmpA-like domain"/>
    <property type="match status" value="1"/>
</dbReference>
<reference evidence="3" key="2">
    <citation type="submission" date="2021-04" db="EMBL/GenBank/DDBJ databases">
        <title>Isolation and characterization of a novel species of the genus Sulfurimonas.</title>
        <authorList>
            <person name="Fukui M."/>
        </authorList>
    </citation>
    <scope>NUCLEOTIDE SEQUENCE</scope>
    <source>
        <strain evidence="3">H1576</strain>
    </source>
</reference>
<dbReference type="Proteomes" id="UP000671852">
    <property type="component" value="Chromosome"/>
</dbReference>
<dbReference type="PROSITE" id="PS51123">
    <property type="entry name" value="OMPA_2"/>
    <property type="match status" value="1"/>
</dbReference>
<evidence type="ECO:0000259" key="2">
    <source>
        <dbReference type="PROSITE" id="PS51123"/>
    </source>
</evidence>
<reference evidence="3" key="1">
    <citation type="submission" date="2019-11" db="EMBL/GenBank/DDBJ databases">
        <authorList>
            <person name="Kojima H."/>
        </authorList>
    </citation>
    <scope>NUCLEOTIDE SEQUENCE</scope>
    <source>
        <strain evidence="3">H1576</strain>
    </source>
</reference>
<dbReference type="RefSeq" id="WP_207560910.1">
    <property type="nucleotide sequence ID" value="NZ_CP046072.1"/>
</dbReference>